<dbReference type="GO" id="GO:0003824">
    <property type="term" value="F:catalytic activity"/>
    <property type="evidence" value="ECO:0007669"/>
    <property type="project" value="InterPro"/>
</dbReference>
<dbReference type="InterPro" id="IPR005302">
    <property type="entry name" value="MoCF_Sase_C"/>
</dbReference>
<dbReference type="Pfam" id="PF03476">
    <property type="entry name" value="MOSC_N"/>
    <property type="match status" value="1"/>
</dbReference>
<dbReference type="SUPFAM" id="SSF141673">
    <property type="entry name" value="MOSC N-terminal domain-like"/>
    <property type="match status" value="1"/>
</dbReference>
<dbReference type="STRING" id="243061.AWC25_00590"/>
<dbReference type="GO" id="GO:0030170">
    <property type="term" value="F:pyridoxal phosphate binding"/>
    <property type="evidence" value="ECO:0007669"/>
    <property type="project" value="InterPro"/>
</dbReference>
<organism evidence="2 3">
    <name type="scientific">Mycobacterium sherrisii</name>
    <dbReference type="NCBI Taxonomy" id="243061"/>
    <lineage>
        <taxon>Bacteria</taxon>
        <taxon>Bacillati</taxon>
        <taxon>Actinomycetota</taxon>
        <taxon>Actinomycetes</taxon>
        <taxon>Mycobacteriales</taxon>
        <taxon>Mycobacteriaceae</taxon>
        <taxon>Mycobacterium</taxon>
        <taxon>Mycobacterium simiae complex</taxon>
    </lineage>
</organism>
<dbReference type="RefSeq" id="WP_069402877.1">
    <property type="nucleotide sequence ID" value="NZ_JACKTB010000012.1"/>
</dbReference>
<dbReference type="Proteomes" id="UP000094224">
    <property type="component" value="Unassembled WGS sequence"/>
</dbReference>
<dbReference type="PROSITE" id="PS51340">
    <property type="entry name" value="MOSC"/>
    <property type="match status" value="1"/>
</dbReference>
<dbReference type="GO" id="GO:0030151">
    <property type="term" value="F:molybdenum ion binding"/>
    <property type="evidence" value="ECO:0007669"/>
    <property type="project" value="InterPro"/>
</dbReference>
<gene>
    <name evidence="2" type="ORF">BHQ21_24515</name>
</gene>
<accession>A0A1E3SDW9</accession>
<reference evidence="3" key="1">
    <citation type="submission" date="2016-09" db="EMBL/GenBank/DDBJ databases">
        <authorList>
            <person name="Greninger A.L."/>
            <person name="Jerome K.R."/>
            <person name="Mcnair B."/>
            <person name="Wallis C."/>
            <person name="Fang F."/>
        </authorList>
    </citation>
    <scope>NUCLEOTIDE SEQUENCE [LARGE SCALE GENOMIC DNA]</scope>
    <source>
        <strain evidence="3">BC1_M4</strain>
    </source>
</reference>
<keyword evidence="3" id="KW-1185">Reference proteome</keyword>
<name>A0A1E3SDW9_9MYCO</name>
<dbReference type="InterPro" id="IPR011037">
    <property type="entry name" value="Pyrv_Knase-like_insert_dom_sf"/>
</dbReference>
<dbReference type="SUPFAM" id="SSF50800">
    <property type="entry name" value="PK beta-barrel domain-like"/>
    <property type="match status" value="1"/>
</dbReference>
<dbReference type="Pfam" id="PF03473">
    <property type="entry name" value="MOSC"/>
    <property type="match status" value="1"/>
</dbReference>
<sequence>MEDDRVRVHSLRRYPVKSMLGEAVDSLFVDEHGAEGDRRLALVDTATEHVASAKQARLWRGLLTCTANANAGRVNINLPDGTEVAADDPRANDLLSQLLGRAVRLVSKRPAGATVERPDPEQLLELGLDADVGGRILEIGLGTPGDSFTDDAPLHAITTATLDHIGVEALRYRPNLVIQTPADQPPYIENDWVGAELVVGTVRLRGLEPTPRCVVPTLEHGQLPRAPQALRTPAAENRLEAGSCGVAACAGIYFKTTTAGTIHVGDPVTVRA</sequence>
<dbReference type="InterPro" id="IPR005303">
    <property type="entry name" value="MOCOS_middle"/>
</dbReference>
<evidence type="ECO:0000313" key="2">
    <source>
        <dbReference type="EMBL" id="ODR00285.1"/>
    </source>
</evidence>
<dbReference type="EMBL" id="MIHC01000067">
    <property type="protein sequence ID" value="ODR00285.1"/>
    <property type="molecule type" value="Genomic_DNA"/>
</dbReference>
<comment type="caution">
    <text evidence="2">The sequence shown here is derived from an EMBL/GenBank/DDBJ whole genome shotgun (WGS) entry which is preliminary data.</text>
</comment>
<evidence type="ECO:0000259" key="1">
    <source>
        <dbReference type="PROSITE" id="PS51340"/>
    </source>
</evidence>
<dbReference type="AlphaFoldDB" id="A0A1E3SDW9"/>
<dbReference type="OrthoDB" id="9793178at2"/>
<evidence type="ECO:0000313" key="3">
    <source>
        <dbReference type="Proteomes" id="UP000094224"/>
    </source>
</evidence>
<proteinExistence type="predicted"/>
<protein>
    <submittedName>
        <fullName evidence="2">Molybdenum cofactor biosysynthesis protein</fullName>
    </submittedName>
</protein>
<feature type="domain" description="MOSC" evidence="1">
    <location>
        <begin position="130"/>
        <end position="271"/>
    </location>
</feature>